<dbReference type="EMBL" id="CM017326">
    <property type="protein sequence ID" value="KAE8076311.1"/>
    <property type="molecule type" value="Genomic_DNA"/>
</dbReference>
<dbReference type="AlphaFoldDB" id="A0A5N6REY3"/>
<evidence type="ECO:0000313" key="1">
    <source>
        <dbReference type="EMBL" id="KAE8076311.1"/>
    </source>
</evidence>
<proteinExistence type="predicted"/>
<reference evidence="1 2" key="1">
    <citation type="submission" date="2019-06" db="EMBL/GenBank/DDBJ databases">
        <title>A chromosomal-level reference genome of Carpinus fangiana (Coryloideae, Betulaceae).</title>
        <authorList>
            <person name="Yang X."/>
            <person name="Wang Z."/>
            <person name="Zhang L."/>
            <person name="Hao G."/>
            <person name="Liu J."/>
            <person name="Yang Y."/>
        </authorList>
    </citation>
    <scope>NUCLEOTIDE SEQUENCE [LARGE SCALE GENOMIC DNA]</scope>
    <source>
        <strain evidence="1">Cfa_2016G</strain>
        <tissue evidence="1">Leaf</tissue>
    </source>
</reference>
<organism evidence="1 2">
    <name type="scientific">Carpinus fangiana</name>
    <dbReference type="NCBI Taxonomy" id="176857"/>
    <lineage>
        <taxon>Eukaryota</taxon>
        <taxon>Viridiplantae</taxon>
        <taxon>Streptophyta</taxon>
        <taxon>Embryophyta</taxon>
        <taxon>Tracheophyta</taxon>
        <taxon>Spermatophyta</taxon>
        <taxon>Magnoliopsida</taxon>
        <taxon>eudicotyledons</taxon>
        <taxon>Gunneridae</taxon>
        <taxon>Pentapetalae</taxon>
        <taxon>rosids</taxon>
        <taxon>fabids</taxon>
        <taxon>Fagales</taxon>
        <taxon>Betulaceae</taxon>
        <taxon>Carpinus</taxon>
    </lineage>
</organism>
<evidence type="ECO:0000313" key="2">
    <source>
        <dbReference type="Proteomes" id="UP000327013"/>
    </source>
</evidence>
<protein>
    <submittedName>
        <fullName evidence="1">Uncharacterized protein</fullName>
    </submittedName>
</protein>
<accession>A0A5N6REY3</accession>
<name>A0A5N6REY3_9ROSI</name>
<sequence length="237" mass="27999">MEQDSNLVQLRKDLTKLQVDGVTCDQQLQEMNARQDRMEAKLDERFDQLMSCIKELTRAPKQRDKSVSFDTMEANFGSTSKGGIHARDGGGFHVSQECGQANQQIKDTNKLEQEEEMENKMMQEKNSVEDAHHLFDQITQPSQKELSLLESIEKVIPNSICSTNFLREFRDFTTKFLKKFQHNDKTYHDEDYVFDKMLESKIVIMKDMFWYYERWVFKTRNKRLCSRVRLNLGVRLC</sequence>
<keyword evidence="2" id="KW-1185">Reference proteome</keyword>
<dbReference type="Proteomes" id="UP000327013">
    <property type="component" value="Chromosome 6"/>
</dbReference>
<gene>
    <name evidence="1" type="ORF">FH972_014973</name>
</gene>